<dbReference type="Proteomes" id="UP001519343">
    <property type="component" value="Unassembled WGS sequence"/>
</dbReference>
<protein>
    <submittedName>
        <fullName evidence="1">Uncharacterized protein</fullName>
    </submittedName>
</protein>
<dbReference type="RefSeq" id="WP_209810026.1">
    <property type="nucleotide sequence ID" value="NZ_JAGGKT010000004.1"/>
</dbReference>
<keyword evidence="2" id="KW-1185">Reference proteome</keyword>
<reference evidence="1 2" key="1">
    <citation type="submission" date="2021-03" db="EMBL/GenBank/DDBJ databases">
        <title>Genomic Encyclopedia of Type Strains, Phase IV (KMG-IV): sequencing the most valuable type-strain genomes for metagenomic binning, comparative biology and taxonomic classification.</title>
        <authorList>
            <person name="Goeker M."/>
        </authorList>
    </citation>
    <scope>NUCLEOTIDE SEQUENCE [LARGE SCALE GENOMIC DNA]</scope>
    <source>
        <strain evidence="1 2">DSM 24738</strain>
    </source>
</reference>
<gene>
    <name evidence="1" type="ORF">J2Z37_001961</name>
</gene>
<sequence>MKKTLIIFIGCWLMIGGYLLLKQSPQSNNPEVLNIEAEEPLRWVVGDTKQGNYKPPHWLTDPNLIPYVDEKSHRFEKVEATIPNERLMSFFAQAQLGNAQHISGFINPMIAHEDFTSFEIEDIDKKLEEYALLISKNNTIREVSLSEPKQISDNKVVFDVTIHYEKETISLKDIPMVKMTEDINWFLDMKLSDLVELL</sequence>
<proteinExistence type="predicted"/>
<organism evidence="1 2">
    <name type="scientific">Ammoniphilus resinae</name>
    <dbReference type="NCBI Taxonomy" id="861532"/>
    <lineage>
        <taxon>Bacteria</taxon>
        <taxon>Bacillati</taxon>
        <taxon>Bacillota</taxon>
        <taxon>Bacilli</taxon>
        <taxon>Bacillales</taxon>
        <taxon>Paenibacillaceae</taxon>
        <taxon>Aneurinibacillus group</taxon>
        <taxon>Ammoniphilus</taxon>
    </lineage>
</organism>
<accession>A0ABS4GQ18</accession>
<evidence type="ECO:0000313" key="1">
    <source>
        <dbReference type="EMBL" id="MBP1931960.1"/>
    </source>
</evidence>
<comment type="caution">
    <text evidence="1">The sequence shown here is derived from an EMBL/GenBank/DDBJ whole genome shotgun (WGS) entry which is preliminary data.</text>
</comment>
<name>A0ABS4GQ18_9BACL</name>
<dbReference type="EMBL" id="JAGGKT010000004">
    <property type="protein sequence ID" value="MBP1931960.1"/>
    <property type="molecule type" value="Genomic_DNA"/>
</dbReference>
<evidence type="ECO:0000313" key="2">
    <source>
        <dbReference type="Proteomes" id="UP001519343"/>
    </source>
</evidence>